<dbReference type="InterPro" id="IPR045125">
    <property type="entry name" value="Sub1/Tcp4-like"/>
</dbReference>
<gene>
    <name evidence="9" type="ORF">SERLADRAFT_465594</name>
</gene>
<evidence type="ECO:0000256" key="3">
    <source>
        <dbReference type="ARBA" id="ARBA00023015"/>
    </source>
</evidence>
<name>F8NSW7_SERL9</name>
<evidence type="ECO:0000256" key="2">
    <source>
        <dbReference type="ARBA" id="ARBA00009001"/>
    </source>
</evidence>
<dbReference type="GO" id="GO:0003713">
    <property type="term" value="F:transcription coactivator activity"/>
    <property type="evidence" value="ECO:0007669"/>
    <property type="project" value="InterPro"/>
</dbReference>
<protein>
    <recommendedName>
        <fullName evidence="8">Transcriptional coactivator p15 (PC4) C-terminal domain-containing protein</fullName>
    </recommendedName>
</protein>
<feature type="region of interest" description="Disordered" evidence="7">
    <location>
        <begin position="1"/>
        <end position="76"/>
    </location>
</feature>
<sequence length="144" mass="16011">MAKRSPPESDFEDAESFSDQSEKKPSSSRRLKKGGAKVDVKPNKPRTVKKPKFDESSDEDETEKHHSVAVHSTPEGEKYIDLGKKKRATVRKFKGAVFVDVREFFGNPGEEKPGKKGISLGLEQWEALKSGASTIDSLFTELKS</sequence>
<keyword evidence="4" id="KW-0238">DNA-binding</keyword>
<dbReference type="GeneID" id="18818926"/>
<feature type="domain" description="Transcriptional coactivator p15 (PC4) C-terminal" evidence="8">
    <location>
        <begin position="81"/>
        <end position="130"/>
    </location>
</feature>
<keyword evidence="6" id="KW-0539">Nucleus</keyword>
<evidence type="ECO:0000256" key="1">
    <source>
        <dbReference type="ARBA" id="ARBA00004123"/>
    </source>
</evidence>
<dbReference type="GO" id="GO:0003677">
    <property type="term" value="F:DNA binding"/>
    <property type="evidence" value="ECO:0007669"/>
    <property type="project" value="UniProtKB-KW"/>
</dbReference>
<dbReference type="AlphaFoldDB" id="F8NSW7"/>
<dbReference type="SUPFAM" id="SSF54447">
    <property type="entry name" value="ssDNA-binding transcriptional regulator domain"/>
    <property type="match status" value="1"/>
</dbReference>
<reference evidence="9" key="1">
    <citation type="submission" date="2011-04" db="EMBL/GenBank/DDBJ databases">
        <title>Evolution of plant cell wall degrading machinery underlies the functional diversity of forest fungi.</title>
        <authorList>
            <consortium name="US DOE Joint Genome Institute (JGI-PGF)"/>
            <person name="Eastwood D.C."/>
            <person name="Floudas D."/>
            <person name="Binder M."/>
            <person name="Majcherczyk A."/>
            <person name="Schneider P."/>
            <person name="Aerts A."/>
            <person name="Asiegbu F.O."/>
            <person name="Baker S.E."/>
            <person name="Barry K."/>
            <person name="Bendiksby M."/>
            <person name="Blumentritt M."/>
            <person name="Coutinho P.M."/>
            <person name="Cullen D."/>
            <person name="Cullen D."/>
            <person name="Gathman A."/>
            <person name="Goodell B."/>
            <person name="Henrissat B."/>
            <person name="Ihrmark K."/>
            <person name="Kauserud H."/>
            <person name="Kohler A."/>
            <person name="LaButti K."/>
            <person name="Lapidus A."/>
            <person name="Lavin J.L."/>
            <person name="Lee Y.-H."/>
            <person name="Lindquist E."/>
            <person name="Lilly W."/>
            <person name="Lucas S."/>
            <person name="Morin E."/>
            <person name="Murat C."/>
            <person name="Oguiza J.A."/>
            <person name="Park J."/>
            <person name="Pisabarro A.G."/>
            <person name="Riley R."/>
            <person name="Rosling A."/>
            <person name="Salamov A."/>
            <person name="Schmidt O."/>
            <person name="Schmutz J."/>
            <person name="Skrede I."/>
            <person name="Stenlid J."/>
            <person name="Wiebenga A."/>
            <person name="Xie X."/>
            <person name="Kues U."/>
            <person name="Hibbett D.S."/>
            <person name="Hoffmeister D."/>
            <person name="Hogberg N."/>
            <person name="Martin F."/>
            <person name="Grigoriev I.V."/>
            <person name="Watkinson S.C."/>
        </authorList>
    </citation>
    <scope>NUCLEOTIDE SEQUENCE</scope>
    <source>
        <strain evidence="9">S7.9</strain>
    </source>
</reference>
<dbReference type="EMBL" id="GL945433">
    <property type="protein sequence ID" value="EGO25440.1"/>
    <property type="molecule type" value="Genomic_DNA"/>
</dbReference>
<keyword evidence="3" id="KW-0805">Transcription regulation</keyword>
<proteinExistence type="inferred from homology"/>
<keyword evidence="5" id="KW-0804">Transcription</keyword>
<dbReference type="OrthoDB" id="2505440at2759"/>
<dbReference type="HOGENOM" id="CLU_104273_1_0_1"/>
<feature type="compositionally biased region" description="Basic residues" evidence="7">
    <location>
        <begin position="26"/>
        <end position="35"/>
    </location>
</feature>
<evidence type="ECO:0000313" key="9">
    <source>
        <dbReference type="EMBL" id="EGO25440.1"/>
    </source>
</evidence>
<dbReference type="PANTHER" id="PTHR13215">
    <property type="entry name" value="RNA POLYMERASE II TRANSCRIPTIONAL COACTIVATOR"/>
    <property type="match status" value="1"/>
</dbReference>
<dbReference type="Pfam" id="PF02229">
    <property type="entry name" value="PC4"/>
    <property type="match status" value="1"/>
</dbReference>
<evidence type="ECO:0000259" key="8">
    <source>
        <dbReference type="Pfam" id="PF02229"/>
    </source>
</evidence>
<dbReference type="InterPro" id="IPR009044">
    <property type="entry name" value="ssDNA-bd_transcriptional_reg"/>
</dbReference>
<dbReference type="InterPro" id="IPR003173">
    <property type="entry name" value="PC4_C"/>
</dbReference>
<comment type="similarity">
    <text evidence="2">Belongs to the transcriptional coactivator PC4 family.</text>
</comment>
<dbReference type="GO" id="GO:0005634">
    <property type="term" value="C:nucleus"/>
    <property type="evidence" value="ECO:0007669"/>
    <property type="project" value="UniProtKB-SubCell"/>
</dbReference>
<dbReference type="Proteomes" id="UP000008064">
    <property type="component" value="Unassembled WGS sequence"/>
</dbReference>
<dbReference type="KEGG" id="sla:SERLADRAFT_465594"/>
<organism>
    <name type="scientific">Serpula lacrymans var. lacrymans (strain S7.9)</name>
    <name type="common">Dry rot fungus</name>
    <dbReference type="NCBI Taxonomy" id="578457"/>
    <lineage>
        <taxon>Eukaryota</taxon>
        <taxon>Fungi</taxon>
        <taxon>Dikarya</taxon>
        <taxon>Basidiomycota</taxon>
        <taxon>Agaricomycotina</taxon>
        <taxon>Agaricomycetes</taxon>
        <taxon>Agaricomycetidae</taxon>
        <taxon>Boletales</taxon>
        <taxon>Coniophorineae</taxon>
        <taxon>Serpulaceae</taxon>
        <taxon>Serpula</taxon>
    </lineage>
</organism>
<dbReference type="RefSeq" id="XP_007317562.1">
    <property type="nucleotide sequence ID" value="XM_007317500.1"/>
</dbReference>
<dbReference type="GO" id="GO:0060261">
    <property type="term" value="P:positive regulation of transcription initiation by RNA polymerase II"/>
    <property type="evidence" value="ECO:0007669"/>
    <property type="project" value="InterPro"/>
</dbReference>
<evidence type="ECO:0000256" key="7">
    <source>
        <dbReference type="SAM" id="MobiDB-lite"/>
    </source>
</evidence>
<accession>F8NSW7</accession>
<dbReference type="Gene3D" id="2.30.31.10">
    <property type="entry name" value="Transcriptional Coactivator Pc4, Chain A"/>
    <property type="match status" value="1"/>
</dbReference>
<evidence type="ECO:0000256" key="4">
    <source>
        <dbReference type="ARBA" id="ARBA00023125"/>
    </source>
</evidence>
<evidence type="ECO:0000256" key="6">
    <source>
        <dbReference type="ARBA" id="ARBA00023242"/>
    </source>
</evidence>
<evidence type="ECO:0000256" key="5">
    <source>
        <dbReference type="ARBA" id="ARBA00023163"/>
    </source>
</evidence>
<comment type="subcellular location">
    <subcellularLocation>
        <location evidence="1">Nucleus</location>
    </subcellularLocation>
</comment>